<feature type="transmembrane region" description="Helical" evidence="8">
    <location>
        <begin position="223"/>
        <end position="241"/>
    </location>
</feature>
<accession>A0A1Y5FEL5</accession>
<feature type="transmembrane region" description="Helical" evidence="8">
    <location>
        <begin position="192"/>
        <end position="214"/>
    </location>
</feature>
<reference evidence="10" key="1">
    <citation type="journal article" date="2017" name="Proc. Natl. Acad. Sci. U.S.A.">
        <title>Simulation of Deepwater Horizon oil plume reveals substrate specialization within a complex community of hydrocarbon-degraders.</title>
        <authorList>
            <person name="Hu P."/>
            <person name="Dubinsky E.A."/>
            <person name="Probst A.J."/>
            <person name="Wang J."/>
            <person name="Sieber C.M.K."/>
            <person name="Tom L.M."/>
            <person name="Gardinali P."/>
            <person name="Banfield J.F."/>
            <person name="Atlas R.M."/>
            <person name="Andersen G.L."/>
        </authorList>
    </citation>
    <scope>NUCLEOTIDE SEQUENCE [LARGE SCALE GENOMIC DNA]</scope>
</reference>
<protein>
    <recommendedName>
        <fullName evidence="8">Probable membrane transporter protein</fullName>
    </recommendedName>
</protein>
<dbReference type="PANTHER" id="PTHR30269">
    <property type="entry name" value="TRANSMEMBRANE PROTEIN YFCA"/>
    <property type="match status" value="1"/>
</dbReference>
<keyword evidence="6 8" id="KW-1133">Transmembrane helix</keyword>
<evidence type="ECO:0000256" key="8">
    <source>
        <dbReference type="RuleBase" id="RU363041"/>
    </source>
</evidence>
<evidence type="ECO:0000256" key="2">
    <source>
        <dbReference type="ARBA" id="ARBA00009142"/>
    </source>
</evidence>
<proteinExistence type="inferred from homology"/>
<comment type="caution">
    <text evidence="9">The sequence shown here is derived from an EMBL/GenBank/DDBJ whole genome shotgun (WGS) entry which is preliminary data.</text>
</comment>
<dbReference type="PANTHER" id="PTHR30269:SF37">
    <property type="entry name" value="MEMBRANE TRANSPORTER PROTEIN"/>
    <property type="match status" value="1"/>
</dbReference>
<dbReference type="InterPro" id="IPR052017">
    <property type="entry name" value="TSUP"/>
</dbReference>
<keyword evidence="7 8" id="KW-0472">Membrane</keyword>
<gene>
    <name evidence="9" type="ORF">A9Q84_13530</name>
</gene>
<comment type="similarity">
    <text evidence="2 8">Belongs to the 4-toluene sulfonate uptake permease (TSUP) (TC 2.A.102) family.</text>
</comment>
<evidence type="ECO:0000313" key="9">
    <source>
        <dbReference type="EMBL" id="OUR97340.1"/>
    </source>
</evidence>
<dbReference type="EMBL" id="MAAO01000006">
    <property type="protein sequence ID" value="OUR97340.1"/>
    <property type="molecule type" value="Genomic_DNA"/>
</dbReference>
<keyword evidence="3" id="KW-0813">Transport</keyword>
<dbReference type="AlphaFoldDB" id="A0A1Y5FEL5"/>
<name>A0A1Y5FEL5_9BACT</name>
<dbReference type="Pfam" id="PF01925">
    <property type="entry name" value="TauE"/>
    <property type="match status" value="1"/>
</dbReference>
<sequence length="242" mass="26738">MSPLVLTFLFICGSLTAIISAVSGMGGGIVLLSILTLFLDISVIVPIHGVVQLISNSTRTWLLRDNVIRKIFLWFCAGVPIGTLISIKIIKTIQNKDIFLIFIAVLIFYSVFKPKRLPEIKLPYWCFSFVGVCVGILGPLIGATGPFIAPFFIRSDFTKEQIVATKSSVQVVGHLVKLPTFFYLGFNYLEHVNLIAVLTVGALLGTHLGVKILGKIQEKSFRYIFKGALLFAGLRILYKVLM</sequence>
<evidence type="ECO:0000256" key="3">
    <source>
        <dbReference type="ARBA" id="ARBA00022448"/>
    </source>
</evidence>
<feature type="transmembrane region" description="Helical" evidence="8">
    <location>
        <begin position="71"/>
        <end position="90"/>
    </location>
</feature>
<keyword evidence="5 8" id="KW-0812">Transmembrane</keyword>
<comment type="subcellular location">
    <subcellularLocation>
        <location evidence="1 8">Cell membrane</location>
        <topology evidence="1 8">Multi-pass membrane protein</topology>
    </subcellularLocation>
</comment>
<dbReference type="Proteomes" id="UP000196531">
    <property type="component" value="Unassembled WGS sequence"/>
</dbReference>
<evidence type="ECO:0000313" key="10">
    <source>
        <dbReference type="Proteomes" id="UP000196531"/>
    </source>
</evidence>
<keyword evidence="4 8" id="KW-1003">Cell membrane</keyword>
<feature type="transmembrane region" description="Helical" evidence="8">
    <location>
        <begin position="30"/>
        <end position="51"/>
    </location>
</feature>
<evidence type="ECO:0000256" key="5">
    <source>
        <dbReference type="ARBA" id="ARBA00022692"/>
    </source>
</evidence>
<dbReference type="InterPro" id="IPR002781">
    <property type="entry name" value="TM_pro_TauE-like"/>
</dbReference>
<feature type="transmembrane region" description="Helical" evidence="8">
    <location>
        <begin position="96"/>
        <end position="112"/>
    </location>
</feature>
<organism evidence="9 10">
    <name type="scientific">Halobacteriovorax marinus</name>
    <dbReference type="NCBI Taxonomy" id="97084"/>
    <lineage>
        <taxon>Bacteria</taxon>
        <taxon>Pseudomonadati</taxon>
        <taxon>Bdellovibrionota</taxon>
        <taxon>Bacteriovoracia</taxon>
        <taxon>Bacteriovoracales</taxon>
        <taxon>Halobacteriovoraceae</taxon>
        <taxon>Halobacteriovorax</taxon>
    </lineage>
</organism>
<dbReference type="GO" id="GO:0005886">
    <property type="term" value="C:plasma membrane"/>
    <property type="evidence" value="ECO:0007669"/>
    <property type="project" value="UniProtKB-SubCell"/>
</dbReference>
<evidence type="ECO:0000256" key="6">
    <source>
        <dbReference type="ARBA" id="ARBA00022989"/>
    </source>
</evidence>
<evidence type="ECO:0000256" key="4">
    <source>
        <dbReference type="ARBA" id="ARBA00022475"/>
    </source>
</evidence>
<feature type="transmembrane region" description="Helical" evidence="8">
    <location>
        <begin position="124"/>
        <end position="149"/>
    </location>
</feature>
<evidence type="ECO:0000256" key="7">
    <source>
        <dbReference type="ARBA" id="ARBA00023136"/>
    </source>
</evidence>
<evidence type="ECO:0000256" key="1">
    <source>
        <dbReference type="ARBA" id="ARBA00004651"/>
    </source>
</evidence>